<dbReference type="Gene3D" id="2.60.450.10">
    <property type="entry name" value="Lipopolysaccharide (LPS) transport protein A like domain"/>
    <property type="match status" value="1"/>
</dbReference>
<proteinExistence type="predicted"/>
<gene>
    <name evidence="1" type="ORF">METZ01_LOCUS43874</name>
</gene>
<protein>
    <recommendedName>
        <fullName evidence="2">LPS export ABC transporter periplasmic protein LptC</fullName>
    </recommendedName>
</protein>
<name>A0A381RGY4_9ZZZZ</name>
<dbReference type="InterPro" id="IPR026265">
    <property type="entry name" value="LptC"/>
</dbReference>
<evidence type="ECO:0000313" key="1">
    <source>
        <dbReference type="EMBL" id="SUZ91020.1"/>
    </source>
</evidence>
<dbReference type="GO" id="GO:0015221">
    <property type="term" value="F:lipopolysaccharide transmembrane transporter activity"/>
    <property type="evidence" value="ECO:0007669"/>
    <property type="project" value="InterPro"/>
</dbReference>
<sequence>MNRFKFFILIIFCFFSCEDNFQEIKNINNYDNIPVGIAENIKLIYTDSAKVKAVLTSLINKDFTNQEFPYSEFPNGVEITFFDKNKNATVVTSNYAITYNKTNIVDLVGDVIINIHDGSELKTSQLYWDPEQEWLFTEEKFSFKNIDYDIIAKRLDANRSFTIFNTGELDGKVMIEENETLINEN</sequence>
<dbReference type="Pfam" id="PF06835">
    <property type="entry name" value="LptC"/>
    <property type="match status" value="1"/>
</dbReference>
<dbReference type="GO" id="GO:0005886">
    <property type="term" value="C:plasma membrane"/>
    <property type="evidence" value="ECO:0007669"/>
    <property type="project" value="InterPro"/>
</dbReference>
<organism evidence="1">
    <name type="scientific">marine metagenome</name>
    <dbReference type="NCBI Taxonomy" id="408172"/>
    <lineage>
        <taxon>unclassified sequences</taxon>
        <taxon>metagenomes</taxon>
        <taxon>ecological metagenomes</taxon>
    </lineage>
</organism>
<reference evidence="1" key="1">
    <citation type="submission" date="2018-05" db="EMBL/GenBank/DDBJ databases">
        <authorList>
            <person name="Lanie J.A."/>
            <person name="Ng W.-L."/>
            <person name="Kazmierczak K.M."/>
            <person name="Andrzejewski T.M."/>
            <person name="Davidsen T.M."/>
            <person name="Wayne K.J."/>
            <person name="Tettelin H."/>
            <person name="Glass J.I."/>
            <person name="Rusch D."/>
            <person name="Podicherti R."/>
            <person name="Tsui H.-C.T."/>
            <person name="Winkler M.E."/>
        </authorList>
    </citation>
    <scope>NUCLEOTIDE SEQUENCE</scope>
</reference>
<dbReference type="EMBL" id="UINC01001942">
    <property type="protein sequence ID" value="SUZ91020.1"/>
    <property type="molecule type" value="Genomic_DNA"/>
</dbReference>
<evidence type="ECO:0008006" key="2">
    <source>
        <dbReference type="Google" id="ProtNLM"/>
    </source>
</evidence>
<dbReference type="NCBIfam" id="TIGR04409">
    <property type="entry name" value="LptC_YrbK"/>
    <property type="match status" value="1"/>
</dbReference>
<dbReference type="AlphaFoldDB" id="A0A381RGY4"/>
<dbReference type="InterPro" id="IPR010664">
    <property type="entry name" value="LipoPS_assembly_LptC-rel"/>
</dbReference>
<accession>A0A381RGY4</accession>